<keyword evidence="22" id="KW-1185">Reference proteome</keyword>
<dbReference type="CDD" id="cd13361">
    <property type="entry name" value="PH_PLC_beta"/>
    <property type="match status" value="1"/>
</dbReference>
<dbReference type="GO" id="GO:0016042">
    <property type="term" value="P:lipid catabolic process"/>
    <property type="evidence" value="ECO:0007669"/>
    <property type="project" value="UniProtKB-KW"/>
</dbReference>
<dbReference type="PROSITE" id="PS50004">
    <property type="entry name" value="C2"/>
    <property type="match status" value="1"/>
</dbReference>
<dbReference type="SMART" id="SM00149">
    <property type="entry name" value="PLCYc"/>
    <property type="match status" value="1"/>
</dbReference>
<evidence type="ECO:0000256" key="7">
    <source>
        <dbReference type="ARBA" id="ARBA00022801"/>
    </source>
</evidence>
<dbReference type="InterPro" id="IPR001192">
    <property type="entry name" value="PI-PLC_fam"/>
</dbReference>
<dbReference type="CDD" id="cd00275">
    <property type="entry name" value="C2_PLC_like"/>
    <property type="match status" value="1"/>
</dbReference>
<dbReference type="GO" id="GO:0016020">
    <property type="term" value="C:membrane"/>
    <property type="evidence" value="ECO:0007669"/>
    <property type="project" value="UniProtKB-SubCell"/>
</dbReference>
<evidence type="ECO:0000256" key="2">
    <source>
        <dbReference type="ARBA" id="ARBA00004170"/>
    </source>
</evidence>
<dbReference type="GO" id="GO:0005516">
    <property type="term" value="F:calmodulin binding"/>
    <property type="evidence" value="ECO:0007669"/>
    <property type="project" value="TreeGrafter"/>
</dbReference>
<dbReference type="Pfam" id="PF14938">
    <property type="entry name" value="SNAP"/>
    <property type="match status" value="1"/>
</dbReference>
<dbReference type="GO" id="GO:0016192">
    <property type="term" value="P:vesicle-mediated transport"/>
    <property type="evidence" value="ECO:0007669"/>
    <property type="project" value="UniProtKB-KW"/>
</dbReference>
<feature type="domain" description="C2" evidence="19">
    <location>
        <begin position="652"/>
        <end position="778"/>
    </location>
</feature>
<dbReference type="Gene3D" id="1.10.238.10">
    <property type="entry name" value="EF-hand"/>
    <property type="match status" value="1"/>
</dbReference>
<evidence type="ECO:0000313" key="22">
    <source>
        <dbReference type="Proteomes" id="UP001314229"/>
    </source>
</evidence>
<keyword evidence="12" id="KW-0443">Lipid metabolism</keyword>
<protein>
    <recommendedName>
        <fullName evidence="4">phosphoinositide phospholipase C</fullName>
        <ecNumber evidence="4">3.1.4.11</ecNumber>
    </recommendedName>
</protein>
<evidence type="ECO:0000256" key="15">
    <source>
        <dbReference type="ARBA" id="ARBA00023674"/>
    </source>
</evidence>
<dbReference type="SMART" id="SM00239">
    <property type="entry name" value="C2"/>
    <property type="match status" value="1"/>
</dbReference>
<dbReference type="PROSITE" id="PS50007">
    <property type="entry name" value="PIPLC_X_DOMAIN"/>
    <property type="match status" value="1"/>
</dbReference>
<keyword evidence="10" id="KW-0653">Protein transport</keyword>
<comment type="caution">
    <text evidence="21">The sequence shown here is derived from an EMBL/GenBank/DDBJ whole genome shotgun (WGS) entry which is preliminary data.</text>
</comment>
<comment type="similarity">
    <text evidence="3">Belongs to the SNAP family.</text>
</comment>
<evidence type="ECO:0000256" key="1">
    <source>
        <dbReference type="ARBA" id="ARBA00001913"/>
    </source>
</evidence>
<keyword evidence="17" id="KW-0175">Coiled coil</keyword>
<dbReference type="InterPro" id="IPR037862">
    <property type="entry name" value="PLC-beta_PH"/>
</dbReference>
<dbReference type="CDD" id="cd15832">
    <property type="entry name" value="SNAP"/>
    <property type="match status" value="1"/>
</dbReference>
<dbReference type="FunFam" id="2.60.40.150:FF:000008">
    <property type="entry name" value="1-phosphatidylinositol 4,5-bisphosphate phosphodiesterase"/>
    <property type="match status" value="1"/>
</dbReference>
<dbReference type="PRINTS" id="PR00448">
    <property type="entry name" value="NSFATTACHMNT"/>
</dbReference>
<dbReference type="InterPro" id="IPR035892">
    <property type="entry name" value="C2_domain_sf"/>
</dbReference>
<dbReference type="Gene3D" id="1.25.40.10">
    <property type="entry name" value="Tetratricopeptide repeat domain"/>
    <property type="match status" value="1"/>
</dbReference>
<accession>A0AAV1Q9P8</accession>
<dbReference type="InterPro" id="IPR011992">
    <property type="entry name" value="EF-hand-dom_pair"/>
</dbReference>
<dbReference type="Gene3D" id="2.60.40.150">
    <property type="entry name" value="C2 domain"/>
    <property type="match status" value="1"/>
</dbReference>
<keyword evidence="14" id="KW-0807">Transducer</keyword>
<evidence type="ECO:0000256" key="3">
    <source>
        <dbReference type="ARBA" id="ARBA00010050"/>
    </source>
</evidence>
<dbReference type="InterPro" id="IPR017946">
    <property type="entry name" value="PLC-like_Pdiesterase_TIM-brl"/>
</dbReference>
<organism evidence="21 22">
    <name type="scientific">Scomber scombrus</name>
    <name type="common">Atlantic mackerel</name>
    <name type="synonym">Scomber vernalis</name>
    <dbReference type="NCBI Taxonomy" id="13677"/>
    <lineage>
        <taxon>Eukaryota</taxon>
        <taxon>Metazoa</taxon>
        <taxon>Chordata</taxon>
        <taxon>Craniata</taxon>
        <taxon>Vertebrata</taxon>
        <taxon>Euteleostomi</taxon>
        <taxon>Actinopterygii</taxon>
        <taxon>Neopterygii</taxon>
        <taxon>Teleostei</taxon>
        <taxon>Neoteleostei</taxon>
        <taxon>Acanthomorphata</taxon>
        <taxon>Pelagiaria</taxon>
        <taxon>Scombriformes</taxon>
        <taxon>Scombridae</taxon>
        <taxon>Scomber</taxon>
    </lineage>
</organism>
<evidence type="ECO:0000256" key="10">
    <source>
        <dbReference type="ARBA" id="ARBA00022927"/>
    </source>
</evidence>
<dbReference type="PANTHER" id="PTHR10336">
    <property type="entry name" value="PHOSPHOINOSITIDE-SPECIFIC PHOSPHOLIPASE C FAMILY PROTEIN"/>
    <property type="match status" value="1"/>
</dbReference>
<keyword evidence="13" id="KW-0472">Membrane</keyword>
<dbReference type="SUPFAM" id="SSF48452">
    <property type="entry name" value="TPR-like"/>
    <property type="match status" value="1"/>
</dbReference>
<dbReference type="Gene3D" id="2.30.29.240">
    <property type="match status" value="1"/>
</dbReference>
<keyword evidence="6" id="KW-0597">Phosphoprotein</keyword>
<dbReference type="Pfam" id="PF08703">
    <property type="entry name" value="PLC-beta_C"/>
    <property type="match status" value="1"/>
</dbReference>
<dbReference type="GO" id="GO:0004435">
    <property type="term" value="F:phosphatidylinositol-4,5-bisphosphate phospholipase C activity"/>
    <property type="evidence" value="ECO:0007669"/>
    <property type="project" value="UniProtKB-EC"/>
</dbReference>
<dbReference type="InterPro" id="IPR011990">
    <property type="entry name" value="TPR-like_helical_dom_sf"/>
</dbReference>
<evidence type="ECO:0000259" key="19">
    <source>
        <dbReference type="PROSITE" id="PS50004"/>
    </source>
</evidence>
<evidence type="ECO:0000256" key="9">
    <source>
        <dbReference type="ARBA" id="ARBA00022892"/>
    </source>
</evidence>
<evidence type="ECO:0000256" key="5">
    <source>
        <dbReference type="ARBA" id="ARBA00022448"/>
    </source>
</evidence>
<dbReference type="InterPro" id="IPR042531">
    <property type="entry name" value="PLC-beta_C_sf"/>
</dbReference>
<dbReference type="GO" id="GO:0005737">
    <property type="term" value="C:cytoplasm"/>
    <property type="evidence" value="ECO:0007669"/>
    <property type="project" value="TreeGrafter"/>
</dbReference>
<dbReference type="SUPFAM" id="SSF51695">
    <property type="entry name" value="PLC-like phosphodiesterases"/>
    <property type="match status" value="1"/>
</dbReference>
<dbReference type="Pfam" id="PF22631">
    <property type="entry name" value="PLCB1-4-like_EFh"/>
    <property type="match status" value="1"/>
</dbReference>
<feature type="coiled-coil region" evidence="17">
    <location>
        <begin position="979"/>
        <end position="1051"/>
    </location>
</feature>
<sequence>MASAQPGVHALKLQPPSVSDTLRNGSNFTKWDEDLSIVTPLTLHVDPHGFYLYWTDQNKETELLDLTHIKDVRTGRSTKTPKEAKLRELLDVGNLVGRLENRVVTVVTASDHVNVNQLNFIATQEEEAKVWCEELFSLSSNLLSYNLNRDQSLLKAYVRLTLQLNTEGKIPVKNIGRVFSSDRKRVENALESCKLPYGRGDSVKVDDFTPEVYRSFLESLCPRPELPNIFKLQGANDGSSLSVDQMTEFINNKQRDPRLNEILYPPLRPAQTHSLIERFQHDQELLKRGVISLQAFASYLSSDENGVIPPEKLDQSEDMNFPLCNYFINSSHNTYLTAGQLAGSSSVEMYRQVLLAGCRCVELDVWKGRTAEEEPVITHGFTMTSEIPFKEVIEAIAECAFKTSPFPVILSFENHVDSLKQQAKMAEYCRSIFGDALLIDPLDKYPLESGAPLPSPQELMGKILIKNKKSHKPAQNTDTKRLTDQPANQSNEPLSPSNNTGEIEAESEEDDDDDDDEGKKGSAEREAVATEEMSTLVNYVQPTKFNSFEASKKAARCYHMSSFVETKALEHLTKSPVEFVEYNKSQLSRIYPKGTRVDSSNYMPQLFWNAGCQLVALNYQTIDLPMQLNLFVFEYNGRSGYRLKPEFMRRHDKHFDPFTENTVDGIVANTLSVKVISGQFLTERRVGVYVEVEMFGLPVDTRRKALKTKTSQNNNAVNPVWDEEPIVFKKVILPTLASLRIAAFEEGGKFIGHRIIPVSAVRPGYRYIGLRNEKNQSLVLPAVFVYIEVKDYVPDTFADVIEALSNPIRYVNLLEQRSKQLAALTLEDGEEDTQTEDEADSCAAERKNDLKSAPVENGLSLASGPAGHTPVATTPKASAARASAANQQAATTDAPKPAAKTEDLVLSVLIDIPVCTIESLQQSKLYQKDQRRQFKELKELVRRHQKKTSELLREFNNKYKKTARQCSKSRGSCSDSEKDDRLQQLKDEQQQQLLALRQEQYYSQKYLQREHIKTLTERLSSLAEEIHNAQMKKLKDICDKEKKELKRQMDRRRTEKINQAKTKEKHLAEEEKIEINKSYVNEVVQNIKRLEETQTKRHDQLVEQHNQLLQEIQDQKPKLQGAIEAEFQEKFQCLPGEIEDFLQDRKPEVAYTDILMAIFETQQLNLCANVHNVQTQLAMDNTGKEKEAMQLMAEADKKVKASGSFLGGMFGGNHKVEDACEMYARAANMFKMAKNWSAAGNAFCQAARLHMQLQNKLDSATSFVDAGNAYKKADPQEAINCLNQAIDIYTDMGRFTIAAKHHITIAEIYEAELVDIEKAIAHYEQAADYYKGEESNSSANKCLLKVGHYSAQLEQYQKAIEIYEQVAMSTMDNPLLKYNAKEYFFKASLCHFIVDELNAKLAIEKYEEMFPAFSDSRELKLLKKLLDAHEEQNSEAFTEAVKEFDSVSRLDQWLTTMLLRIKKTIQGDAGDLK</sequence>
<feature type="compositionally biased region" description="Acidic residues" evidence="18">
    <location>
        <begin position="503"/>
        <end position="516"/>
    </location>
</feature>
<evidence type="ECO:0000256" key="11">
    <source>
        <dbReference type="ARBA" id="ARBA00022963"/>
    </source>
</evidence>
<feature type="region of interest" description="Disordered" evidence="18">
    <location>
        <begin position="826"/>
        <end position="898"/>
    </location>
</feature>
<dbReference type="SUPFAM" id="SSF49562">
    <property type="entry name" value="C2 domain (Calcium/lipid-binding domain, CaLB)"/>
    <property type="match status" value="1"/>
</dbReference>
<feature type="domain" description="PI-PLC Y-box" evidence="20">
    <location>
        <begin position="533"/>
        <end position="649"/>
    </location>
</feature>
<dbReference type="GO" id="GO:0048015">
    <property type="term" value="P:phosphatidylinositol-mediated signaling"/>
    <property type="evidence" value="ECO:0007669"/>
    <property type="project" value="TreeGrafter"/>
</dbReference>
<dbReference type="GO" id="GO:0051209">
    <property type="term" value="P:release of sequestered calcium ion into cytosol"/>
    <property type="evidence" value="ECO:0007669"/>
    <property type="project" value="TreeGrafter"/>
</dbReference>
<dbReference type="Pfam" id="PF00387">
    <property type="entry name" value="PI-PLC-Y"/>
    <property type="match status" value="1"/>
</dbReference>
<evidence type="ECO:0000256" key="12">
    <source>
        <dbReference type="ARBA" id="ARBA00023098"/>
    </source>
</evidence>
<evidence type="ECO:0000313" key="21">
    <source>
        <dbReference type="EMBL" id="CAK6980208.1"/>
    </source>
</evidence>
<proteinExistence type="inferred from homology"/>
<dbReference type="PROSITE" id="PS50008">
    <property type="entry name" value="PIPLC_Y_DOMAIN"/>
    <property type="match status" value="1"/>
</dbReference>
<keyword evidence="8" id="KW-0106">Calcium</keyword>
<feature type="compositionally biased region" description="Basic and acidic residues" evidence="18">
    <location>
        <begin position="517"/>
        <end position="528"/>
    </location>
</feature>
<dbReference type="InterPro" id="IPR000909">
    <property type="entry name" value="PLipase_C_PInositol-sp_X_dom"/>
</dbReference>
<dbReference type="SUPFAM" id="SSF50729">
    <property type="entry name" value="PH domain-like"/>
    <property type="match status" value="1"/>
</dbReference>
<evidence type="ECO:0000256" key="6">
    <source>
        <dbReference type="ARBA" id="ARBA00022553"/>
    </source>
</evidence>
<dbReference type="SUPFAM" id="SSF47473">
    <property type="entry name" value="EF-hand"/>
    <property type="match status" value="1"/>
</dbReference>
<keyword evidence="9" id="KW-0931">ER-Golgi transport</keyword>
<comment type="cofactor">
    <cofactor evidence="1">
        <name>Ca(2+)</name>
        <dbReference type="ChEBI" id="CHEBI:29108"/>
    </cofactor>
</comment>
<keyword evidence="7" id="KW-0378">Hydrolase</keyword>
<dbReference type="GO" id="GO:0046488">
    <property type="term" value="P:phosphatidylinositol metabolic process"/>
    <property type="evidence" value="ECO:0007669"/>
    <property type="project" value="TreeGrafter"/>
</dbReference>
<evidence type="ECO:0000256" key="16">
    <source>
        <dbReference type="ARBA" id="ARBA00023726"/>
    </source>
</evidence>
<evidence type="ECO:0000259" key="20">
    <source>
        <dbReference type="PROSITE" id="PS50008"/>
    </source>
</evidence>
<keyword evidence="11" id="KW-0442">Lipid degradation</keyword>
<dbReference type="GO" id="GO:0007186">
    <property type="term" value="P:G protein-coupled receptor signaling pathway"/>
    <property type="evidence" value="ECO:0007669"/>
    <property type="project" value="TreeGrafter"/>
</dbReference>
<dbReference type="FunFam" id="1.25.40.10:FF:000028">
    <property type="entry name" value="beta-soluble NSF attachment protein-like isoform X1"/>
    <property type="match status" value="1"/>
</dbReference>
<comment type="catalytic activity">
    <reaction evidence="16">
        <text>a 1,2-diacyl-sn-glycero-3-phospho-(1D-myo-inositol) + H2O = 1D-myo-inositol 1-phosphate + a 1,2-diacyl-sn-glycerol + H(+)</text>
        <dbReference type="Rhea" id="RHEA:43484"/>
        <dbReference type="ChEBI" id="CHEBI:15377"/>
        <dbReference type="ChEBI" id="CHEBI:15378"/>
        <dbReference type="ChEBI" id="CHEBI:17815"/>
        <dbReference type="ChEBI" id="CHEBI:57880"/>
        <dbReference type="ChEBI" id="CHEBI:58433"/>
    </reaction>
    <physiologicalReaction direction="left-to-right" evidence="16">
        <dbReference type="Rhea" id="RHEA:43485"/>
    </physiologicalReaction>
</comment>
<gene>
    <name evidence="21" type="ORF">FSCOSCO3_A011404</name>
</gene>
<feature type="region of interest" description="Disordered" evidence="18">
    <location>
        <begin position="467"/>
        <end position="533"/>
    </location>
</feature>
<dbReference type="EMBL" id="CAWUFR010000658">
    <property type="protein sequence ID" value="CAK6980208.1"/>
    <property type="molecule type" value="Genomic_DNA"/>
</dbReference>
<dbReference type="Gene3D" id="1.20.1230.10">
    <property type="entry name" value="Phospholipase C beta, distal C-terminal domain"/>
    <property type="match status" value="1"/>
</dbReference>
<dbReference type="InterPro" id="IPR000744">
    <property type="entry name" value="NSF_attach"/>
</dbReference>
<dbReference type="EC" id="3.1.4.11" evidence="4"/>
<evidence type="ECO:0000256" key="4">
    <source>
        <dbReference type="ARBA" id="ARBA00012368"/>
    </source>
</evidence>
<evidence type="ECO:0000256" key="13">
    <source>
        <dbReference type="ARBA" id="ARBA00023136"/>
    </source>
</evidence>
<dbReference type="GO" id="GO:0007613">
    <property type="term" value="P:memory"/>
    <property type="evidence" value="ECO:0007669"/>
    <property type="project" value="TreeGrafter"/>
</dbReference>
<feature type="compositionally biased region" description="Acidic residues" evidence="18">
    <location>
        <begin position="827"/>
        <end position="840"/>
    </location>
</feature>
<reference evidence="21 22" key="1">
    <citation type="submission" date="2024-01" db="EMBL/GenBank/DDBJ databases">
        <authorList>
            <person name="Alioto T."/>
            <person name="Alioto T."/>
            <person name="Gomez Garrido J."/>
        </authorList>
    </citation>
    <scope>NUCLEOTIDE SEQUENCE [LARGE SCALE GENOMIC DNA]</scope>
</reference>
<dbReference type="InterPro" id="IPR000008">
    <property type="entry name" value="C2_dom"/>
</dbReference>
<dbReference type="FunFam" id="3.20.20.190:FF:000039">
    <property type="entry name" value="Phosphoinositide phospholipase C"/>
    <property type="match status" value="1"/>
</dbReference>
<dbReference type="InterPro" id="IPR001711">
    <property type="entry name" value="PLipase_C_Pinositol-sp_Y"/>
</dbReference>
<dbReference type="SUPFAM" id="SSF69989">
    <property type="entry name" value="C-terminal domain of PLC-beta"/>
    <property type="match status" value="1"/>
</dbReference>
<comment type="subcellular location">
    <subcellularLocation>
        <location evidence="2">Membrane</location>
        <topology evidence="2">Peripheral membrane protein</topology>
    </subcellularLocation>
</comment>
<comment type="catalytic activity">
    <reaction evidence="15">
        <text>a 1,2-diacyl-sn-glycero-3-phospho-(1D-myo-inositol-4,5-bisphosphate) + H2O = 1D-myo-inositol 1,4,5-trisphosphate + a 1,2-diacyl-sn-glycerol + H(+)</text>
        <dbReference type="Rhea" id="RHEA:33179"/>
        <dbReference type="ChEBI" id="CHEBI:15377"/>
        <dbReference type="ChEBI" id="CHEBI:15378"/>
        <dbReference type="ChEBI" id="CHEBI:17815"/>
        <dbReference type="ChEBI" id="CHEBI:58456"/>
        <dbReference type="ChEBI" id="CHEBI:203600"/>
        <dbReference type="EC" id="3.1.4.11"/>
    </reaction>
    <physiologicalReaction direction="left-to-right" evidence="15">
        <dbReference type="Rhea" id="RHEA:33180"/>
    </physiologicalReaction>
</comment>
<dbReference type="Pfam" id="PF00168">
    <property type="entry name" value="C2"/>
    <property type="match status" value="1"/>
</dbReference>
<evidence type="ECO:0000256" key="17">
    <source>
        <dbReference type="SAM" id="Coils"/>
    </source>
</evidence>
<evidence type="ECO:0000256" key="8">
    <source>
        <dbReference type="ARBA" id="ARBA00022837"/>
    </source>
</evidence>
<dbReference type="Pfam" id="PF00388">
    <property type="entry name" value="PI-PLC-X"/>
    <property type="match status" value="1"/>
</dbReference>
<dbReference type="GO" id="GO:0016607">
    <property type="term" value="C:nuclear speck"/>
    <property type="evidence" value="ECO:0007669"/>
    <property type="project" value="TreeGrafter"/>
</dbReference>
<dbReference type="InterPro" id="IPR053945">
    <property type="entry name" value="PLCB1-4-like_EFh"/>
</dbReference>
<evidence type="ECO:0000256" key="18">
    <source>
        <dbReference type="SAM" id="MobiDB-lite"/>
    </source>
</evidence>
<evidence type="ECO:0000256" key="14">
    <source>
        <dbReference type="ARBA" id="ARBA00023224"/>
    </source>
</evidence>
<dbReference type="GO" id="GO:0005509">
    <property type="term" value="F:calcium ion binding"/>
    <property type="evidence" value="ECO:0007669"/>
    <property type="project" value="InterPro"/>
</dbReference>
<name>A0AAV1Q9P8_SCOSC</name>
<dbReference type="InterPro" id="IPR014815">
    <property type="entry name" value="PLC-beta_C"/>
</dbReference>
<dbReference type="Proteomes" id="UP001314229">
    <property type="component" value="Unassembled WGS sequence"/>
</dbReference>
<dbReference type="Pfam" id="PF17787">
    <property type="entry name" value="PH_14"/>
    <property type="match status" value="1"/>
</dbReference>
<feature type="compositionally biased region" description="Polar residues" evidence="18">
    <location>
        <begin position="485"/>
        <end position="501"/>
    </location>
</feature>
<dbReference type="GO" id="GO:0006886">
    <property type="term" value="P:intracellular protein transport"/>
    <property type="evidence" value="ECO:0007669"/>
    <property type="project" value="InterPro"/>
</dbReference>
<dbReference type="Gene3D" id="3.20.20.190">
    <property type="entry name" value="Phosphatidylinositol (PI) phosphodiesterase"/>
    <property type="match status" value="1"/>
</dbReference>
<keyword evidence="5" id="KW-0813">Transport</keyword>
<dbReference type="PANTHER" id="PTHR10336:SF12">
    <property type="entry name" value="1-PHOSPHATIDYLINOSITOL 4,5-BISPHOSPHATE PHOSPHODIESTERASE BETA-1"/>
    <property type="match status" value="1"/>
</dbReference>
<feature type="coiled-coil region" evidence="17">
    <location>
        <begin position="927"/>
        <end position="954"/>
    </location>
</feature>
<feature type="compositionally biased region" description="Low complexity" evidence="18">
    <location>
        <begin position="872"/>
        <end position="898"/>
    </location>
</feature>
<dbReference type="CDD" id="cd08591">
    <property type="entry name" value="PI-PLCc_beta"/>
    <property type="match status" value="1"/>
</dbReference>
<dbReference type="SMART" id="SM00148">
    <property type="entry name" value="PLCXc"/>
    <property type="match status" value="1"/>
</dbReference>